<evidence type="ECO:0000256" key="4">
    <source>
        <dbReference type="ARBA" id="ARBA00022692"/>
    </source>
</evidence>
<accession>A0A0F9DBD6</accession>
<evidence type="ECO:0000313" key="9">
    <source>
        <dbReference type="EMBL" id="KKL58969.1"/>
    </source>
</evidence>
<dbReference type="FunFam" id="3.40.1690.10:FF:000001">
    <property type="entry name" value="Flagellar biosynthetic protein FlhB"/>
    <property type="match status" value="1"/>
</dbReference>
<keyword evidence="6" id="KW-0653">Protein transport</keyword>
<dbReference type="GO" id="GO:0009306">
    <property type="term" value="P:protein secretion"/>
    <property type="evidence" value="ECO:0007669"/>
    <property type="project" value="InterPro"/>
</dbReference>
<evidence type="ECO:0000256" key="8">
    <source>
        <dbReference type="ARBA" id="ARBA00023136"/>
    </source>
</evidence>
<dbReference type="InterPro" id="IPR006135">
    <property type="entry name" value="T3SS_substrate_exporter"/>
</dbReference>
<dbReference type="GO" id="GO:0005886">
    <property type="term" value="C:plasma membrane"/>
    <property type="evidence" value="ECO:0007669"/>
    <property type="project" value="UniProtKB-SubCell"/>
</dbReference>
<name>A0A0F9DBD6_9ZZZZ</name>
<gene>
    <name evidence="9" type="ORF">LCGC14_2220010</name>
</gene>
<feature type="non-terminal residue" evidence="9">
    <location>
        <position position="1"/>
    </location>
</feature>
<dbReference type="PANTHER" id="PTHR30531:SF12">
    <property type="entry name" value="FLAGELLAR BIOSYNTHETIC PROTEIN FLHB"/>
    <property type="match status" value="1"/>
</dbReference>
<evidence type="ECO:0000256" key="6">
    <source>
        <dbReference type="ARBA" id="ARBA00022927"/>
    </source>
</evidence>
<evidence type="ECO:0000256" key="3">
    <source>
        <dbReference type="ARBA" id="ARBA00022475"/>
    </source>
</evidence>
<dbReference type="GO" id="GO:0044781">
    <property type="term" value="P:bacterial-type flagellum organization"/>
    <property type="evidence" value="ECO:0007669"/>
    <property type="project" value="UniProtKB-KW"/>
</dbReference>
<dbReference type="InterPro" id="IPR029025">
    <property type="entry name" value="T3SS_substrate_exporter_C"/>
</dbReference>
<dbReference type="AlphaFoldDB" id="A0A0F9DBD6"/>
<comment type="subcellular location">
    <subcellularLocation>
        <location evidence="1">Cell membrane</location>
        <topology evidence="1">Multi-pass membrane protein</topology>
    </subcellularLocation>
</comment>
<evidence type="ECO:0000256" key="2">
    <source>
        <dbReference type="ARBA" id="ARBA00022448"/>
    </source>
</evidence>
<evidence type="ECO:0008006" key="10">
    <source>
        <dbReference type="Google" id="ProtNLM"/>
    </source>
</evidence>
<evidence type="ECO:0000256" key="5">
    <source>
        <dbReference type="ARBA" id="ARBA00022795"/>
    </source>
</evidence>
<evidence type="ECO:0000256" key="7">
    <source>
        <dbReference type="ARBA" id="ARBA00022989"/>
    </source>
</evidence>
<reference evidence="9" key="1">
    <citation type="journal article" date="2015" name="Nature">
        <title>Complex archaea that bridge the gap between prokaryotes and eukaryotes.</title>
        <authorList>
            <person name="Spang A."/>
            <person name="Saw J.H."/>
            <person name="Jorgensen S.L."/>
            <person name="Zaremba-Niedzwiedzka K."/>
            <person name="Martijn J."/>
            <person name="Lind A.E."/>
            <person name="van Eijk R."/>
            <person name="Schleper C."/>
            <person name="Guy L."/>
            <person name="Ettema T.J."/>
        </authorList>
    </citation>
    <scope>NUCLEOTIDE SEQUENCE</scope>
</reference>
<comment type="caution">
    <text evidence="9">The sequence shown here is derived from an EMBL/GenBank/DDBJ whole genome shotgun (WGS) entry which is preliminary data.</text>
</comment>
<dbReference type="EMBL" id="LAZR01029641">
    <property type="protein sequence ID" value="KKL58969.1"/>
    <property type="molecule type" value="Genomic_DNA"/>
</dbReference>
<keyword evidence="3" id="KW-1003">Cell membrane</keyword>
<dbReference type="PANTHER" id="PTHR30531">
    <property type="entry name" value="FLAGELLAR BIOSYNTHETIC PROTEIN FLHB"/>
    <property type="match status" value="1"/>
</dbReference>
<keyword evidence="8" id="KW-0472">Membrane</keyword>
<keyword evidence="5" id="KW-1005">Bacterial flagellum biogenesis</keyword>
<keyword evidence="2" id="KW-0813">Transport</keyword>
<dbReference type="Gene3D" id="3.40.1690.10">
    <property type="entry name" value="secretion proteins EscU"/>
    <property type="match status" value="1"/>
</dbReference>
<evidence type="ECO:0000256" key="1">
    <source>
        <dbReference type="ARBA" id="ARBA00004651"/>
    </source>
</evidence>
<dbReference type="PRINTS" id="PR00950">
    <property type="entry name" value="TYPE3IMSPROT"/>
</dbReference>
<sequence>NPTHYAIALRYEMGRDAAPVCVAKGADRMAAQIRKIARDNEVPIVENRPLARALHAVVEVDDAIPVEHWQAVAEIIGYVMDLQRNTRRKPPAGSSIRIDD</sequence>
<keyword evidence="4" id="KW-0812">Transmembrane</keyword>
<protein>
    <recommendedName>
        <fullName evidence="10">Flagellar biosynthesis protein FlhB</fullName>
    </recommendedName>
</protein>
<keyword evidence="7" id="KW-1133">Transmembrane helix</keyword>
<organism evidence="9">
    <name type="scientific">marine sediment metagenome</name>
    <dbReference type="NCBI Taxonomy" id="412755"/>
    <lineage>
        <taxon>unclassified sequences</taxon>
        <taxon>metagenomes</taxon>
        <taxon>ecological metagenomes</taxon>
    </lineage>
</organism>
<proteinExistence type="predicted"/>
<dbReference type="SUPFAM" id="SSF160544">
    <property type="entry name" value="EscU C-terminal domain-like"/>
    <property type="match status" value="1"/>
</dbReference>
<dbReference type="Pfam" id="PF01312">
    <property type="entry name" value="Bac_export_2"/>
    <property type="match status" value="1"/>
</dbReference>